<dbReference type="Pfam" id="PF00355">
    <property type="entry name" value="Rieske"/>
    <property type="match status" value="1"/>
</dbReference>
<accession>A0ABV7HQE5</accession>
<reference evidence="9" key="1">
    <citation type="journal article" date="2019" name="Int. J. Syst. Evol. Microbiol.">
        <title>The Global Catalogue of Microorganisms (GCM) 10K type strain sequencing project: providing services to taxonomists for standard genome sequencing and annotation.</title>
        <authorList>
            <consortium name="The Broad Institute Genomics Platform"/>
            <consortium name="The Broad Institute Genome Sequencing Center for Infectious Disease"/>
            <person name="Wu L."/>
            <person name="Ma J."/>
        </authorList>
    </citation>
    <scope>NUCLEOTIDE SEQUENCE [LARGE SCALE GENOMIC DNA]</scope>
    <source>
        <strain evidence="9">KCTC 52141</strain>
    </source>
</reference>
<feature type="domain" description="Rieske" evidence="7">
    <location>
        <begin position="4"/>
        <end position="100"/>
    </location>
</feature>
<dbReference type="RefSeq" id="WP_382415224.1">
    <property type="nucleotide sequence ID" value="NZ_AP031500.1"/>
</dbReference>
<dbReference type="SUPFAM" id="SSF50022">
    <property type="entry name" value="ISP domain"/>
    <property type="match status" value="1"/>
</dbReference>
<evidence type="ECO:0000313" key="9">
    <source>
        <dbReference type="Proteomes" id="UP001595548"/>
    </source>
</evidence>
<comment type="caution">
    <text evidence="8">The sequence shown here is derived from an EMBL/GenBank/DDBJ whole genome shotgun (WGS) entry which is preliminary data.</text>
</comment>
<dbReference type="PANTHER" id="PTHR21496:SF0">
    <property type="entry name" value="RIESKE DOMAIN-CONTAINING PROTEIN"/>
    <property type="match status" value="1"/>
</dbReference>
<dbReference type="Gene3D" id="2.102.10.10">
    <property type="entry name" value="Rieske [2Fe-2S] iron-sulphur domain"/>
    <property type="match status" value="1"/>
</dbReference>
<dbReference type="EMBL" id="JBHRTL010000006">
    <property type="protein sequence ID" value="MFC3154791.1"/>
    <property type="molecule type" value="Genomic_DNA"/>
</dbReference>
<evidence type="ECO:0000256" key="2">
    <source>
        <dbReference type="ARBA" id="ARBA00022723"/>
    </source>
</evidence>
<dbReference type="Proteomes" id="UP001595548">
    <property type="component" value="Unassembled WGS sequence"/>
</dbReference>
<evidence type="ECO:0000256" key="4">
    <source>
        <dbReference type="ARBA" id="ARBA00023014"/>
    </source>
</evidence>
<dbReference type="InterPro" id="IPR017941">
    <property type="entry name" value="Rieske_2Fe-2S"/>
</dbReference>
<gene>
    <name evidence="8" type="ORF">ACFOEB_06200</name>
</gene>
<keyword evidence="2" id="KW-0479">Metal-binding</keyword>
<keyword evidence="4" id="KW-0411">Iron-sulfur</keyword>
<keyword evidence="1" id="KW-0001">2Fe-2S</keyword>
<dbReference type="PROSITE" id="PS51296">
    <property type="entry name" value="RIESKE"/>
    <property type="match status" value="1"/>
</dbReference>
<keyword evidence="3" id="KW-0408">Iron</keyword>
<evidence type="ECO:0000256" key="6">
    <source>
        <dbReference type="ARBA" id="ARBA00038001"/>
    </source>
</evidence>
<sequence length="105" mass="11597">MAYIELAKLHEIDDGFMRPVRLAGQELLLLQEHGQLYLIANRCPHRQAPLTRATFTGEGLRCPAHGIEFSLRTGRALNSIDCAAGLTFYPLVYEGASVGVEITNQ</sequence>
<dbReference type="InterPro" id="IPR036922">
    <property type="entry name" value="Rieske_2Fe-2S_sf"/>
</dbReference>
<comment type="cofactor">
    <cofactor evidence="5">
        <name>[2Fe-2S] cluster</name>
        <dbReference type="ChEBI" id="CHEBI:190135"/>
    </cofactor>
</comment>
<evidence type="ECO:0000256" key="1">
    <source>
        <dbReference type="ARBA" id="ARBA00022714"/>
    </source>
</evidence>
<proteinExistence type="inferred from homology"/>
<protein>
    <submittedName>
        <fullName evidence="8">Rieske (2Fe-2S) protein</fullName>
    </submittedName>
</protein>
<name>A0ABV7HQE5_9GAMM</name>
<evidence type="ECO:0000256" key="3">
    <source>
        <dbReference type="ARBA" id="ARBA00023004"/>
    </source>
</evidence>
<evidence type="ECO:0000313" key="8">
    <source>
        <dbReference type="EMBL" id="MFC3154791.1"/>
    </source>
</evidence>
<evidence type="ECO:0000256" key="5">
    <source>
        <dbReference type="ARBA" id="ARBA00034078"/>
    </source>
</evidence>
<evidence type="ECO:0000259" key="7">
    <source>
        <dbReference type="PROSITE" id="PS51296"/>
    </source>
</evidence>
<dbReference type="PANTHER" id="PTHR21496">
    <property type="entry name" value="FERREDOXIN-RELATED"/>
    <property type="match status" value="1"/>
</dbReference>
<organism evidence="8 9">
    <name type="scientific">Gilvimarinus japonicus</name>
    <dbReference type="NCBI Taxonomy" id="1796469"/>
    <lineage>
        <taxon>Bacteria</taxon>
        <taxon>Pseudomonadati</taxon>
        <taxon>Pseudomonadota</taxon>
        <taxon>Gammaproteobacteria</taxon>
        <taxon>Cellvibrionales</taxon>
        <taxon>Cellvibrionaceae</taxon>
        <taxon>Gilvimarinus</taxon>
    </lineage>
</organism>
<keyword evidence="9" id="KW-1185">Reference proteome</keyword>
<comment type="similarity">
    <text evidence="6">Belongs to the bacterial ring-hydroxylating dioxygenase ferredoxin component family.</text>
</comment>